<keyword evidence="4 10" id="KW-0812">Transmembrane</keyword>
<dbReference type="GO" id="GO:0004984">
    <property type="term" value="F:olfactory receptor activity"/>
    <property type="evidence" value="ECO:0007669"/>
    <property type="project" value="InterPro"/>
</dbReference>
<dbReference type="GO" id="GO:0005886">
    <property type="term" value="C:plasma membrane"/>
    <property type="evidence" value="ECO:0007669"/>
    <property type="project" value="UniProtKB-SubCell"/>
</dbReference>
<keyword evidence="9 10" id="KW-0807">Transducer</keyword>
<dbReference type="GO" id="GO:0005549">
    <property type="term" value="F:odorant binding"/>
    <property type="evidence" value="ECO:0007669"/>
    <property type="project" value="InterPro"/>
</dbReference>
<evidence type="ECO:0000256" key="4">
    <source>
        <dbReference type="ARBA" id="ARBA00022692"/>
    </source>
</evidence>
<accession>A0A8J6HQJ0</accession>
<dbReference type="Pfam" id="PF02949">
    <property type="entry name" value="7tm_6"/>
    <property type="match status" value="1"/>
</dbReference>
<organism evidence="12 13">
    <name type="scientific">Tenebrio molitor</name>
    <name type="common">Yellow mealworm beetle</name>
    <dbReference type="NCBI Taxonomy" id="7067"/>
    <lineage>
        <taxon>Eukaryota</taxon>
        <taxon>Metazoa</taxon>
        <taxon>Ecdysozoa</taxon>
        <taxon>Arthropoda</taxon>
        <taxon>Hexapoda</taxon>
        <taxon>Insecta</taxon>
        <taxon>Pterygota</taxon>
        <taxon>Neoptera</taxon>
        <taxon>Endopterygota</taxon>
        <taxon>Coleoptera</taxon>
        <taxon>Polyphaga</taxon>
        <taxon>Cucujiformia</taxon>
        <taxon>Tenebrionidae</taxon>
        <taxon>Tenebrio</taxon>
    </lineage>
</organism>
<reference evidence="12" key="2">
    <citation type="submission" date="2021-08" db="EMBL/GenBank/DDBJ databases">
        <authorList>
            <person name="Eriksson T."/>
        </authorList>
    </citation>
    <scope>NUCLEOTIDE SEQUENCE</scope>
    <source>
        <strain evidence="12">Stoneville</strain>
        <tissue evidence="12">Whole head</tissue>
    </source>
</reference>
<keyword evidence="6 10" id="KW-1133">Transmembrane helix</keyword>
<evidence type="ECO:0000313" key="13">
    <source>
        <dbReference type="Proteomes" id="UP000719412"/>
    </source>
</evidence>
<comment type="subcellular location">
    <subcellularLocation>
        <location evidence="1 10">Cell membrane</location>
        <topology evidence="1 10">Multi-pass membrane protein</topology>
    </subcellularLocation>
</comment>
<keyword evidence="2" id="KW-1003">Cell membrane</keyword>
<comment type="caution">
    <text evidence="12">The sequence shown here is derived from an EMBL/GenBank/DDBJ whole genome shotgun (WGS) entry which is preliminary data.</text>
</comment>
<dbReference type="InterPro" id="IPR004117">
    <property type="entry name" value="7tm6_olfct_rcpt"/>
</dbReference>
<dbReference type="PANTHER" id="PTHR21137:SF35">
    <property type="entry name" value="ODORANT RECEPTOR 19A-RELATED"/>
    <property type="match status" value="1"/>
</dbReference>
<protein>
    <recommendedName>
        <fullName evidence="10">Odorant receptor</fullName>
    </recommendedName>
</protein>
<evidence type="ECO:0000313" key="12">
    <source>
        <dbReference type="EMBL" id="KAH0817833.1"/>
    </source>
</evidence>
<keyword evidence="13" id="KW-1185">Reference proteome</keyword>
<name>A0A8J6HQJ0_TENMO</name>
<evidence type="ECO:0000256" key="1">
    <source>
        <dbReference type="ARBA" id="ARBA00004651"/>
    </source>
</evidence>
<feature type="transmembrane region" description="Helical" evidence="10">
    <location>
        <begin position="206"/>
        <end position="225"/>
    </location>
</feature>
<evidence type="ECO:0000256" key="8">
    <source>
        <dbReference type="ARBA" id="ARBA00023170"/>
    </source>
</evidence>
<evidence type="ECO:0000256" key="10">
    <source>
        <dbReference type="RuleBase" id="RU351113"/>
    </source>
</evidence>
<evidence type="ECO:0000256" key="3">
    <source>
        <dbReference type="ARBA" id="ARBA00022606"/>
    </source>
</evidence>
<reference evidence="12" key="1">
    <citation type="journal article" date="2020" name="J Insects Food Feed">
        <title>The yellow mealworm (Tenebrio molitor) genome: a resource for the emerging insects as food and feed industry.</title>
        <authorList>
            <person name="Eriksson T."/>
            <person name="Andere A."/>
            <person name="Kelstrup H."/>
            <person name="Emery V."/>
            <person name="Picard C."/>
        </authorList>
    </citation>
    <scope>NUCLEOTIDE SEQUENCE</scope>
    <source>
        <strain evidence="12">Stoneville</strain>
        <tissue evidence="12">Whole head</tissue>
    </source>
</reference>
<evidence type="ECO:0000256" key="6">
    <source>
        <dbReference type="ARBA" id="ARBA00022989"/>
    </source>
</evidence>
<feature type="transmembrane region" description="Helical" evidence="10">
    <location>
        <begin position="298"/>
        <end position="318"/>
    </location>
</feature>
<evidence type="ECO:0000256" key="11">
    <source>
        <dbReference type="SAM" id="MobiDB-lite"/>
    </source>
</evidence>
<dbReference type="PANTHER" id="PTHR21137">
    <property type="entry name" value="ODORANT RECEPTOR"/>
    <property type="match status" value="1"/>
</dbReference>
<evidence type="ECO:0000256" key="2">
    <source>
        <dbReference type="ARBA" id="ARBA00022475"/>
    </source>
</evidence>
<comment type="caution">
    <text evidence="10">Lacks conserved residue(s) required for the propagation of feature annotation.</text>
</comment>
<dbReference type="Proteomes" id="UP000719412">
    <property type="component" value="Unassembled WGS sequence"/>
</dbReference>
<dbReference type="AlphaFoldDB" id="A0A8J6HQJ0"/>
<keyword evidence="7 10" id="KW-0472">Membrane</keyword>
<keyword evidence="5 10" id="KW-0552">Olfaction</keyword>
<sequence length="412" mass="46328">MLFFETTCTSRHGTLLAPPRTAGVEATSVPSTRHRPRRWTRSSTSPGGRCINLNIMAACGLYPPEKPTRLYKIQAWLMYFLLTYTTPTLGVLYFLFEKEIDMMRIGDNAFLVAETGCQIIKLLPFITSGYRIKKCVHYFESPIFQTEKNKHNKILKTCIKICRRNSWTFLISVIGGNITWALKPLLLNERRLPVDVWLPCSSLENSKIYCSAYAILVTGVAYVSIASAAIDPLVGGLACLAAGYLQILKDNLQNLKEYTEEPSGENIKEAKIIKHKIRECVKLHNEILSFVKEYEHCFSFVVFSQFAGSVLVICFCCLQLSKTYTTLIHPWASFPDGTRTRADLAVVVERVSLFLPPPYRQPLIDIHTHPWPGGGSFLRKNPPPSVGFEPTSAGTATSEHCLRQPCGHRATF</sequence>
<proteinExistence type="inferred from homology"/>
<evidence type="ECO:0000256" key="5">
    <source>
        <dbReference type="ARBA" id="ARBA00022725"/>
    </source>
</evidence>
<feature type="transmembrane region" description="Helical" evidence="10">
    <location>
        <begin position="76"/>
        <end position="96"/>
    </location>
</feature>
<gene>
    <name evidence="12" type="ORF">GEV33_004958</name>
</gene>
<feature type="region of interest" description="Disordered" evidence="11">
    <location>
        <begin position="26"/>
        <end position="45"/>
    </location>
</feature>
<evidence type="ECO:0000256" key="9">
    <source>
        <dbReference type="ARBA" id="ARBA00023224"/>
    </source>
</evidence>
<evidence type="ECO:0000256" key="7">
    <source>
        <dbReference type="ARBA" id="ARBA00023136"/>
    </source>
</evidence>
<keyword evidence="3 10" id="KW-0716">Sensory transduction</keyword>
<dbReference type="GO" id="GO:0007165">
    <property type="term" value="P:signal transduction"/>
    <property type="evidence" value="ECO:0007669"/>
    <property type="project" value="UniProtKB-KW"/>
</dbReference>
<keyword evidence="8 10" id="KW-0675">Receptor</keyword>
<dbReference type="EMBL" id="JABDTM020018768">
    <property type="protein sequence ID" value="KAH0817833.1"/>
    <property type="molecule type" value="Genomic_DNA"/>
</dbReference>
<comment type="similarity">
    <text evidence="10">Belongs to the insect chemoreceptor superfamily. Heteromeric odorant receptor channel (TC 1.A.69) family.</text>
</comment>